<dbReference type="SUPFAM" id="SSF56672">
    <property type="entry name" value="DNA/RNA polymerases"/>
    <property type="match status" value="1"/>
</dbReference>
<keyword evidence="4 7" id="KW-0548">Nucleotidyltransferase</keyword>
<keyword evidence="4" id="KW-0963">Cytoplasm</keyword>
<comment type="function">
    <text evidence="2 4">Poorly processive, error-prone DNA polymerase involved in untargeted mutagenesis. Copies undamaged DNA at stalled replication forks, which arise in vivo from mismatched or misaligned primer ends. These misaligned primers can be extended by PolIV. Exhibits no 3'-5' exonuclease (proofreading) activity. May be involved in translesional synthesis, in conjunction with the beta clamp from PolIII.</text>
</comment>
<feature type="binding site" evidence="4">
    <location>
        <position position="167"/>
    </location>
    <ligand>
        <name>Mg(2+)</name>
        <dbReference type="ChEBI" id="CHEBI:18420"/>
    </ligand>
</feature>
<dbReference type="PANTHER" id="PTHR11076:SF33">
    <property type="entry name" value="DNA POLYMERASE KAPPA"/>
    <property type="match status" value="1"/>
</dbReference>
<dbReference type="Proteomes" id="UP000639051">
    <property type="component" value="Unassembled WGS sequence"/>
</dbReference>
<keyword evidence="4" id="KW-0239">DNA-directed DNA polymerase</keyword>
<keyword evidence="4" id="KW-0479">Metal-binding</keyword>
<evidence type="ECO:0000256" key="3">
    <source>
        <dbReference type="ARBA" id="ARBA00049244"/>
    </source>
</evidence>
<comment type="subcellular location">
    <subcellularLocation>
        <location evidence="4">Cytoplasm</location>
    </subcellularLocation>
</comment>
<dbReference type="Gene3D" id="3.40.1170.60">
    <property type="match status" value="1"/>
</dbReference>
<evidence type="ECO:0000313" key="8">
    <source>
        <dbReference type="Proteomes" id="UP000639051"/>
    </source>
</evidence>
<dbReference type="Gene3D" id="3.30.1490.100">
    <property type="entry name" value="DNA polymerase, Y-family, little finger domain"/>
    <property type="match status" value="1"/>
</dbReference>
<evidence type="ECO:0000256" key="2">
    <source>
        <dbReference type="ARBA" id="ARBA00025589"/>
    </source>
</evidence>
<keyword evidence="4" id="KW-0227">DNA damage</keyword>
<comment type="cofactor">
    <cofactor evidence="4">
        <name>Mg(2+)</name>
        <dbReference type="ChEBI" id="CHEBI:18420"/>
    </cofactor>
    <text evidence="4">Binds 2 magnesium ions per subunit.</text>
</comment>
<feature type="domain" description="UmuC" evidence="6">
    <location>
        <begin position="69"/>
        <end position="250"/>
    </location>
</feature>
<dbReference type="InterPro" id="IPR036775">
    <property type="entry name" value="DNA_pol_Y-fam_lit_finger_sf"/>
</dbReference>
<dbReference type="InterPro" id="IPR022880">
    <property type="entry name" value="DNApol_IV"/>
</dbReference>
<dbReference type="NCBIfam" id="NF003015">
    <property type="entry name" value="PRK03858.1"/>
    <property type="match status" value="1"/>
</dbReference>
<keyword evidence="4" id="KW-0515">Mutator protein</keyword>
<feature type="binding site" evidence="4">
    <location>
        <position position="73"/>
    </location>
    <ligand>
        <name>Mg(2+)</name>
        <dbReference type="ChEBI" id="CHEBI:18420"/>
    </ligand>
</feature>
<dbReference type="InterPro" id="IPR024728">
    <property type="entry name" value="PolY_HhH_motif"/>
</dbReference>
<keyword evidence="8" id="KW-1185">Reference proteome</keyword>
<feature type="active site" evidence="4">
    <location>
        <position position="168"/>
    </location>
</feature>
<dbReference type="InterPro" id="IPR050116">
    <property type="entry name" value="DNA_polymerase-Y"/>
</dbReference>
<dbReference type="PROSITE" id="PS50173">
    <property type="entry name" value="UMUC"/>
    <property type="match status" value="1"/>
</dbReference>
<comment type="caution">
    <text evidence="7">The sequence shown here is derived from an EMBL/GenBank/DDBJ whole genome shotgun (WGS) entry which is preliminary data.</text>
</comment>
<dbReference type="InterPro" id="IPR001126">
    <property type="entry name" value="UmuC"/>
</dbReference>
<feature type="site" description="Substrate discrimination" evidence="4">
    <location>
        <position position="78"/>
    </location>
</feature>
<dbReference type="Gene3D" id="1.10.150.20">
    <property type="entry name" value="5' to 3' exonuclease, C-terminal subdomain"/>
    <property type="match status" value="1"/>
</dbReference>
<dbReference type="Gene3D" id="3.30.70.270">
    <property type="match status" value="1"/>
</dbReference>
<keyword evidence="4" id="KW-0235">DNA replication</keyword>
<evidence type="ECO:0000256" key="5">
    <source>
        <dbReference type="SAM" id="MobiDB-lite"/>
    </source>
</evidence>
<keyword evidence="4" id="KW-0460">Magnesium</keyword>
<keyword evidence="4 7" id="KW-0808">Transferase</keyword>
<dbReference type="InterPro" id="IPR043128">
    <property type="entry name" value="Rev_trsase/Diguanyl_cyclase"/>
</dbReference>
<dbReference type="CDD" id="cd03586">
    <property type="entry name" value="PolY_Pol_IV_kappa"/>
    <property type="match status" value="1"/>
</dbReference>
<evidence type="ECO:0000256" key="4">
    <source>
        <dbReference type="HAMAP-Rule" id="MF_01113"/>
    </source>
</evidence>
<dbReference type="NCBIfam" id="NF002677">
    <property type="entry name" value="PRK02406.1"/>
    <property type="match status" value="1"/>
</dbReference>
<reference evidence="7 8" key="1">
    <citation type="submission" date="2021-01" db="EMBL/GenBank/DDBJ databases">
        <title>Genome public.</title>
        <authorList>
            <person name="Liu C."/>
            <person name="Sun Q."/>
        </authorList>
    </citation>
    <scope>NUCLEOTIDE SEQUENCE [LARGE SCALE GENOMIC DNA]</scope>
    <source>
        <strain evidence="7 8">JC656</strain>
    </source>
</reference>
<dbReference type="SUPFAM" id="SSF100879">
    <property type="entry name" value="Lesion bypass DNA polymerase (Y-family), little finger domain"/>
    <property type="match status" value="1"/>
</dbReference>
<accession>A0ABS1K2B2</accession>
<comment type="similarity">
    <text evidence="1 4">Belongs to the DNA polymerase type-Y family.</text>
</comment>
<sequence>MSAIGGRAPSDVGDEDVDSLVGGLGGTRRRQRPRTLSAAGPAAAYDGCVQTQDDGARPEPLEAQRRRGILHVDMDAFFVAVEQRERPELRGRRVIVGFPAERSVVLSASYEARAFGVRSAMPMLVALRRCPDAIVVEPRHRLYYDVSAQLMAAFGDYTDLVEPLSVDEAFLDVSGAVRRLHAAPEEIAAQIKARIRADLGITASVGVAATKFVAKIASARSKPDGLLVVRPEDTVAFLHALPVGALWGIGGKTQEVLARLGIHTVADLAHTPDSTLRRALGATGLHAKRLSWGVDERRVTPARQEKSIGAEETFGTDVADDAALHAELLRLAHRVAGRMRGQGLTAGTVALKLRYSDFSTLARSRTLPVPTDSAQQLYSAARQLLSGLGERPMPVRLIGLRGERLERSADAPRQLSLDRSEDNWRTAEEALDRVSERFGTGIIQPARLLEERRAGRSRPSRE</sequence>
<keyword evidence="4" id="KW-0234">DNA repair</keyword>
<dbReference type="EC" id="2.7.7.7" evidence="4"/>
<dbReference type="Pfam" id="PF11798">
    <property type="entry name" value="IMS_HHH"/>
    <property type="match status" value="1"/>
</dbReference>
<keyword evidence="4" id="KW-0238">DNA-binding</keyword>
<dbReference type="Pfam" id="PF00817">
    <property type="entry name" value="IMS"/>
    <property type="match status" value="1"/>
</dbReference>
<evidence type="ECO:0000313" key="7">
    <source>
        <dbReference type="EMBL" id="MBL0705512.1"/>
    </source>
</evidence>
<dbReference type="HAMAP" id="MF_01113">
    <property type="entry name" value="DNApol_IV"/>
    <property type="match status" value="1"/>
</dbReference>
<evidence type="ECO:0000259" key="6">
    <source>
        <dbReference type="PROSITE" id="PS50173"/>
    </source>
</evidence>
<dbReference type="PANTHER" id="PTHR11076">
    <property type="entry name" value="DNA REPAIR POLYMERASE UMUC / TRANSFERASE FAMILY MEMBER"/>
    <property type="match status" value="1"/>
</dbReference>
<dbReference type="Pfam" id="PF11799">
    <property type="entry name" value="IMS_C"/>
    <property type="match status" value="1"/>
</dbReference>
<organism evidence="7 8">
    <name type="scientific">Sinomonas cellulolyticus</name>
    <dbReference type="NCBI Taxonomy" id="2801916"/>
    <lineage>
        <taxon>Bacteria</taxon>
        <taxon>Bacillati</taxon>
        <taxon>Actinomycetota</taxon>
        <taxon>Actinomycetes</taxon>
        <taxon>Micrococcales</taxon>
        <taxon>Micrococcaceae</taxon>
        <taxon>Sinomonas</taxon>
    </lineage>
</organism>
<comment type="catalytic activity">
    <reaction evidence="3 4">
        <text>DNA(n) + a 2'-deoxyribonucleoside 5'-triphosphate = DNA(n+1) + diphosphate</text>
        <dbReference type="Rhea" id="RHEA:22508"/>
        <dbReference type="Rhea" id="RHEA-COMP:17339"/>
        <dbReference type="Rhea" id="RHEA-COMP:17340"/>
        <dbReference type="ChEBI" id="CHEBI:33019"/>
        <dbReference type="ChEBI" id="CHEBI:61560"/>
        <dbReference type="ChEBI" id="CHEBI:173112"/>
        <dbReference type="EC" id="2.7.7.7"/>
    </reaction>
</comment>
<dbReference type="InterPro" id="IPR017961">
    <property type="entry name" value="DNA_pol_Y-fam_little_finger"/>
</dbReference>
<proteinExistence type="inferred from homology"/>
<dbReference type="InterPro" id="IPR043502">
    <property type="entry name" value="DNA/RNA_pol_sf"/>
</dbReference>
<comment type="subunit">
    <text evidence="4">Monomer.</text>
</comment>
<gene>
    <name evidence="4 7" type="primary">dinB</name>
    <name evidence="7" type="ORF">JJE72_08340</name>
</gene>
<evidence type="ECO:0000256" key="1">
    <source>
        <dbReference type="ARBA" id="ARBA00010945"/>
    </source>
</evidence>
<protein>
    <recommendedName>
        <fullName evidence="4">DNA polymerase IV</fullName>
        <shortName evidence="4">Pol IV</shortName>
        <ecNumber evidence="4">2.7.7.7</ecNumber>
    </recommendedName>
</protein>
<feature type="region of interest" description="Disordered" evidence="5">
    <location>
        <begin position="1"/>
        <end position="44"/>
    </location>
</feature>
<dbReference type="EMBL" id="JAERRC010000020">
    <property type="protein sequence ID" value="MBL0705512.1"/>
    <property type="molecule type" value="Genomic_DNA"/>
</dbReference>
<name>A0ABS1K2B2_9MICC</name>
<dbReference type="GO" id="GO:0003887">
    <property type="term" value="F:DNA-directed DNA polymerase activity"/>
    <property type="evidence" value="ECO:0007669"/>
    <property type="project" value="UniProtKB-EC"/>
</dbReference>